<proteinExistence type="predicted"/>
<accession>A0A7W2TUU4</accession>
<dbReference type="InterPro" id="IPR010260">
    <property type="entry name" value="AlpA"/>
</dbReference>
<dbReference type="PANTHER" id="PTHR36154">
    <property type="entry name" value="DNA-BINDING TRANSCRIPTIONAL ACTIVATOR ALPA"/>
    <property type="match status" value="1"/>
</dbReference>
<dbReference type="Proteomes" id="UP000539350">
    <property type="component" value="Unassembled WGS sequence"/>
</dbReference>
<reference evidence="1 2" key="1">
    <citation type="submission" date="2020-07" db="EMBL/GenBank/DDBJ databases">
        <title>Halieaceae bacterium, F7430, whole genome shotgun sequencing project.</title>
        <authorList>
            <person name="Jiang S."/>
            <person name="Liu Z.W."/>
            <person name="Du Z.J."/>
        </authorList>
    </citation>
    <scope>NUCLEOTIDE SEQUENCE [LARGE SCALE GENOMIC DNA]</scope>
    <source>
        <strain evidence="1 2">F7430</strain>
    </source>
</reference>
<protein>
    <submittedName>
        <fullName evidence="1">AlpA family phage regulatory protein</fullName>
    </submittedName>
</protein>
<comment type="caution">
    <text evidence="1">The sequence shown here is derived from an EMBL/GenBank/DDBJ whole genome shotgun (WGS) entry which is preliminary data.</text>
</comment>
<keyword evidence="2" id="KW-1185">Reference proteome</keyword>
<evidence type="ECO:0000313" key="1">
    <source>
        <dbReference type="EMBL" id="MBA6412377.1"/>
    </source>
</evidence>
<evidence type="ECO:0000313" key="2">
    <source>
        <dbReference type="Proteomes" id="UP000539350"/>
    </source>
</evidence>
<organism evidence="1 2">
    <name type="scientific">Sediminihaliea albiluteola</name>
    <dbReference type="NCBI Taxonomy" id="2758564"/>
    <lineage>
        <taxon>Bacteria</taxon>
        <taxon>Pseudomonadati</taxon>
        <taxon>Pseudomonadota</taxon>
        <taxon>Gammaproteobacteria</taxon>
        <taxon>Cellvibrionales</taxon>
        <taxon>Halieaceae</taxon>
        <taxon>Sediminihaliea</taxon>
    </lineage>
</organism>
<dbReference type="EMBL" id="JACFXU010000013">
    <property type="protein sequence ID" value="MBA6412377.1"/>
    <property type="molecule type" value="Genomic_DNA"/>
</dbReference>
<dbReference type="PANTHER" id="PTHR36154:SF1">
    <property type="entry name" value="DNA-BINDING TRANSCRIPTIONAL ACTIVATOR ALPA"/>
    <property type="match status" value="1"/>
</dbReference>
<sequence>MQIRRIMRLPEVMAVTGYKRSSIYNFMQEDTFPKCYRIGKRAVGWDSVEVERWVKTKLRRGA</sequence>
<dbReference type="AlphaFoldDB" id="A0A7W2TUU4"/>
<gene>
    <name evidence="1" type="ORF">H2508_04555</name>
</gene>
<dbReference type="Pfam" id="PF05930">
    <property type="entry name" value="Phage_AlpA"/>
    <property type="match status" value="1"/>
</dbReference>
<dbReference type="Gene3D" id="1.10.238.160">
    <property type="match status" value="1"/>
</dbReference>
<name>A0A7W2TUU4_9GAMM</name>
<dbReference type="InterPro" id="IPR052931">
    <property type="entry name" value="Prophage_regulatory_activator"/>
</dbReference>